<dbReference type="AlphaFoldDB" id="A0A3D9YWK3"/>
<organism evidence="1 2">
    <name type="scientific">Methylovirgula ligni</name>
    <dbReference type="NCBI Taxonomy" id="569860"/>
    <lineage>
        <taxon>Bacteria</taxon>
        <taxon>Pseudomonadati</taxon>
        <taxon>Pseudomonadota</taxon>
        <taxon>Alphaproteobacteria</taxon>
        <taxon>Hyphomicrobiales</taxon>
        <taxon>Beijerinckiaceae</taxon>
        <taxon>Methylovirgula</taxon>
    </lineage>
</organism>
<dbReference type="EMBL" id="QUMO01000006">
    <property type="protein sequence ID" value="REF83289.1"/>
    <property type="molecule type" value="Genomic_DNA"/>
</dbReference>
<comment type="caution">
    <text evidence="1">The sequence shown here is derived from an EMBL/GenBank/DDBJ whole genome shotgun (WGS) entry which is preliminary data.</text>
</comment>
<gene>
    <name evidence="1" type="ORF">DES32_3205</name>
</gene>
<name>A0A3D9YWK3_9HYPH</name>
<proteinExistence type="predicted"/>
<protein>
    <submittedName>
        <fullName evidence="1">Uncharacterized protein</fullName>
    </submittedName>
</protein>
<evidence type="ECO:0000313" key="2">
    <source>
        <dbReference type="Proteomes" id="UP000256900"/>
    </source>
</evidence>
<sequence length="96" mass="10979">MGEQKRRHERLGDAPIEEKYQRQMAAIAQTLDEFLNRSAKGADRKTGFVLLVYPFDGPEGARCNFISNGADRRDLCTLFREMIARFEGQPEMKGRA</sequence>
<dbReference type="Proteomes" id="UP000256900">
    <property type="component" value="Unassembled WGS sequence"/>
</dbReference>
<keyword evidence="2" id="KW-1185">Reference proteome</keyword>
<evidence type="ECO:0000313" key="1">
    <source>
        <dbReference type="EMBL" id="REF83289.1"/>
    </source>
</evidence>
<reference evidence="1 2" key="1">
    <citation type="submission" date="2018-08" db="EMBL/GenBank/DDBJ databases">
        <title>Genomic Encyclopedia of Type Strains, Phase IV (KMG-IV): sequencing the most valuable type-strain genomes for metagenomic binning, comparative biology and taxonomic classification.</title>
        <authorList>
            <person name="Goeker M."/>
        </authorList>
    </citation>
    <scope>NUCLEOTIDE SEQUENCE [LARGE SCALE GENOMIC DNA]</scope>
    <source>
        <strain evidence="1 2">BW863</strain>
    </source>
</reference>
<accession>A0A3D9YWK3</accession>
<dbReference type="OrthoDB" id="7509297at2"/>
<dbReference type="RefSeq" id="WP_115837853.1">
    <property type="nucleotide sequence ID" value="NZ_CP025086.1"/>
</dbReference>